<gene>
    <name evidence="2" type="ORF">BCONGLO52_04590</name>
</gene>
<evidence type="ECO:0000256" key="1">
    <source>
        <dbReference type="SAM" id="MobiDB-lite"/>
    </source>
</evidence>
<keyword evidence="3" id="KW-1185">Reference proteome</keyword>
<dbReference type="RefSeq" id="WP_010551992.1">
    <property type="nucleotide sequence ID" value="NZ_BSEU01000005.1"/>
</dbReference>
<dbReference type="Proteomes" id="UP001144451">
    <property type="component" value="Unassembled WGS sequence"/>
</dbReference>
<evidence type="ECO:0000313" key="2">
    <source>
        <dbReference type="EMBL" id="GLI29618.1"/>
    </source>
</evidence>
<reference evidence="2" key="1">
    <citation type="submission" date="2022-12" db="EMBL/GenBank/DDBJ databases">
        <title>Reference genome sequencing for broad-spectrum identification of bacterial and archaeal isolates by mass spectrometry.</title>
        <authorList>
            <person name="Sekiguchi Y."/>
            <person name="Tourlousse D.M."/>
        </authorList>
    </citation>
    <scope>NUCLEOTIDE SEQUENCE</scope>
    <source>
        <strain evidence="2">5-2</strain>
    </source>
</reference>
<sequence>MCDLLRVAHLRAVLPGTAKVLGPEEVRQAVPAQARNVLTARGEGSTLRWDEPGRHGAPSSGRVDDDQEPG</sequence>
<dbReference type="EMBL" id="BSDQ01000001">
    <property type="protein sequence ID" value="GLI29618.1"/>
    <property type="molecule type" value="Genomic_DNA"/>
</dbReference>
<name>A0ABQ5RCJ6_9MICO</name>
<proteinExistence type="predicted"/>
<protein>
    <submittedName>
        <fullName evidence="2">Uncharacterized protein</fullName>
    </submittedName>
</protein>
<comment type="caution">
    <text evidence="2">The sequence shown here is derived from an EMBL/GenBank/DDBJ whole genome shotgun (WGS) entry which is preliminary data.</text>
</comment>
<organism evidence="2 3">
    <name type="scientific">Brachybacterium conglomeratum</name>
    <dbReference type="NCBI Taxonomy" id="47846"/>
    <lineage>
        <taxon>Bacteria</taxon>
        <taxon>Bacillati</taxon>
        <taxon>Actinomycetota</taxon>
        <taxon>Actinomycetes</taxon>
        <taxon>Micrococcales</taxon>
        <taxon>Dermabacteraceae</taxon>
        <taxon>Brachybacterium</taxon>
    </lineage>
</organism>
<evidence type="ECO:0000313" key="3">
    <source>
        <dbReference type="Proteomes" id="UP001144451"/>
    </source>
</evidence>
<accession>A0ABQ5RCJ6</accession>
<feature type="region of interest" description="Disordered" evidence="1">
    <location>
        <begin position="41"/>
        <end position="70"/>
    </location>
</feature>
<dbReference type="GeneID" id="78120759"/>